<name>C0INL1_9BACT</name>
<dbReference type="InterPro" id="IPR011010">
    <property type="entry name" value="DNA_brk_join_enz"/>
</dbReference>
<dbReference type="InterPro" id="IPR013762">
    <property type="entry name" value="Integrase-like_cat_sf"/>
</dbReference>
<dbReference type="GO" id="GO:0006310">
    <property type="term" value="P:DNA recombination"/>
    <property type="evidence" value="ECO:0007669"/>
    <property type="project" value="UniProtKB-KW"/>
</dbReference>
<accession>C0INL1</accession>
<dbReference type="CDD" id="cd00397">
    <property type="entry name" value="DNA_BRE_C"/>
    <property type="match status" value="1"/>
</dbReference>
<dbReference type="Gene3D" id="1.10.443.10">
    <property type="entry name" value="Intergrase catalytic core"/>
    <property type="match status" value="1"/>
</dbReference>
<dbReference type="AlphaFoldDB" id="C0INL1"/>
<feature type="domain" description="Tyr recombinase" evidence="4">
    <location>
        <begin position="153"/>
        <end position="352"/>
    </location>
</feature>
<evidence type="ECO:0000256" key="3">
    <source>
        <dbReference type="ARBA" id="ARBA00023172"/>
    </source>
</evidence>
<sequence length="352" mass="39197">MTVNCNVNYNGPGQPPLRELSMHPSLALWDTQPAQQFSQFVRTHEFAQISRRAGTVSPPRPLSPDSVHVYVTMFGKFVRWMADHGRRFSALSPGDIHDFITAGEHGKRELNSAIARRYIRLLERCYIYLDVSPNPAQLALVREEQTRGLTEDAAMVVLTAAQAEHFVAALPDVPPSVRRGGAWNGWKRRRDRAMQLAMMCGGLKVAEVIGLHLDEIEPTPELDGAHRIKLTPADKHDTSYKHETLLPAFAAAEVFRWLDERQAMKIPGPLMFPANLRGEALDKATVYRQVKATFERAGIAVPRSGGRTLRNTFAVKGFREGTPASEMVERLGLALERSTQPYARLGGAAKAR</sequence>
<organism evidence="5">
    <name type="scientific">uncultured bacterium BLR18</name>
    <dbReference type="NCBI Taxonomy" id="506518"/>
    <lineage>
        <taxon>Bacteria</taxon>
        <taxon>environmental samples</taxon>
    </lineage>
</organism>
<keyword evidence="3" id="KW-0233">DNA recombination</keyword>
<dbReference type="EMBL" id="EU408355">
    <property type="protein sequence ID" value="ACN58897.1"/>
    <property type="molecule type" value="Genomic_DNA"/>
</dbReference>
<reference evidence="5" key="1">
    <citation type="journal article" date="2009" name="ISME J.">
        <title>Functional metagenomics reveals diverse beta-lactamases in a remote Alaskan soil.</title>
        <authorList>
            <person name="Allen H.K."/>
            <person name="Moe L.A."/>
            <person name="Rodbumrer J."/>
            <person name="Gaarder A."/>
            <person name="Handelsman J."/>
        </authorList>
    </citation>
    <scope>NUCLEOTIDE SEQUENCE</scope>
</reference>
<evidence type="ECO:0000259" key="4">
    <source>
        <dbReference type="PROSITE" id="PS51898"/>
    </source>
</evidence>
<dbReference type="Pfam" id="PF00589">
    <property type="entry name" value="Phage_integrase"/>
    <property type="match status" value="1"/>
</dbReference>
<dbReference type="GO" id="GO:0003677">
    <property type="term" value="F:DNA binding"/>
    <property type="evidence" value="ECO:0007669"/>
    <property type="project" value="UniProtKB-KW"/>
</dbReference>
<evidence type="ECO:0000256" key="1">
    <source>
        <dbReference type="ARBA" id="ARBA00008857"/>
    </source>
</evidence>
<dbReference type="SUPFAM" id="SSF56349">
    <property type="entry name" value="DNA breaking-rejoining enzymes"/>
    <property type="match status" value="1"/>
</dbReference>
<gene>
    <name evidence="5" type="ORF">AKSOIL_0282</name>
</gene>
<dbReference type="InterPro" id="IPR050090">
    <property type="entry name" value="Tyrosine_recombinase_XerCD"/>
</dbReference>
<dbReference type="PANTHER" id="PTHR30349">
    <property type="entry name" value="PHAGE INTEGRASE-RELATED"/>
    <property type="match status" value="1"/>
</dbReference>
<dbReference type="PANTHER" id="PTHR30349:SF41">
    <property type="entry name" value="INTEGRASE_RECOMBINASE PROTEIN MJ0367-RELATED"/>
    <property type="match status" value="1"/>
</dbReference>
<protein>
    <submittedName>
        <fullName evidence="5">Integrase or site-specific recombinase</fullName>
    </submittedName>
</protein>
<comment type="similarity">
    <text evidence="1">Belongs to the 'phage' integrase family.</text>
</comment>
<dbReference type="GO" id="GO:0015074">
    <property type="term" value="P:DNA integration"/>
    <property type="evidence" value="ECO:0007669"/>
    <property type="project" value="InterPro"/>
</dbReference>
<keyword evidence="2" id="KW-0238">DNA-binding</keyword>
<evidence type="ECO:0000256" key="2">
    <source>
        <dbReference type="ARBA" id="ARBA00023125"/>
    </source>
</evidence>
<evidence type="ECO:0000313" key="5">
    <source>
        <dbReference type="EMBL" id="ACN58897.1"/>
    </source>
</evidence>
<dbReference type="PROSITE" id="PS51898">
    <property type="entry name" value="TYR_RECOMBINASE"/>
    <property type="match status" value="1"/>
</dbReference>
<proteinExistence type="inferred from homology"/>
<dbReference type="InterPro" id="IPR002104">
    <property type="entry name" value="Integrase_catalytic"/>
</dbReference>